<keyword evidence="3" id="KW-1185">Reference proteome</keyword>
<comment type="caution">
    <text evidence="2">The sequence shown here is derived from an EMBL/GenBank/DDBJ whole genome shotgun (WGS) entry which is preliminary data.</text>
</comment>
<dbReference type="GO" id="GO:0016747">
    <property type="term" value="F:acyltransferase activity, transferring groups other than amino-acyl groups"/>
    <property type="evidence" value="ECO:0007669"/>
    <property type="project" value="InterPro"/>
</dbReference>
<dbReference type="InterPro" id="IPR016181">
    <property type="entry name" value="Acyl_CoA_acyltransferase"/>
</dbReference>
<sequence length="265" mass="29360">MNSVDITSRAGEPAVRITRVASTRWQAVENDLVVGHGDLSRRPDGRLFVSIDAWHDPVFDHLATAMLAELHRPLHTVVDESDTGLLSRWERAGFTSRRREWEYRVPTDPRITGLRAVLPPPDITIVPAGLAKEEPLRVVDRVIRDEVEASIGWQEMPAEILRGPDRDTVGDTSKYVAAAQSDRYVGLLRVVRVTRLPRIGLIAVQADQHRRGIARAMLAHTLADLHDRGIDTASTEVNESNAAATALFEGIGAQRVSSNLELVLR</sequence>
<dbReference type="EMBL" id="WMBB01000028">
    <property type="protein sequence ID" value="MTE17496.1"/>
    <property type="molecule type" value="Genomic_DNA"/>
</dbReference>
<dbReference type="Pfam" id="PF13673">
    <property type="entry name" value="Acetyltransf_10"/>
    <property type="match status" value="1"/>
</dbReference>
<accession>A0A6I3LBL5</accession>
<dbReference type="Gene3D" id="3.40.630.30">
    <property type="match status" value="1"/>
</dbReference>
<gene>
    <name evidence="2" type="ORF">GLP40_32775</name>
</gene>
<evidence type="ECO:0000313" key="3">
    <source>
        <dbReference type="Proteomes" id="UP000432464"/>
    </source>
</evidence>
<feature type="domain" description="N-acetyltransferase" evidence="1">
    <location>
        <begin position="123"/>
        <end position="265"/>
    </location>
</feature>
<dbReference type="SUPFAM" id="SSF55729">
    <property type="entry name" value="Acyl-CoA N-acyltransferases (Nat)"/>
    <property type="match status" value="1"/>
</dbReference>
<dbReference type="RefSeq" id="WP_154791910.1">
    <property type="nucleotide sequence ID" value="NZ_WMBB01000028.1"/>
</dbReference>
<name>A0A6I3LBL5_9NOCA</name>
<dbReference type="InterPro" id="IPR000182">
    <property type="entry name" value="GNAT_dom"/>
</dbReference>
<organism evidence="2 3">
    <name type="scientific">Nocardia aurantiaca</name>
    <dbReference type="NCBI Taxonomy" id="2675850"/>
    <lineage>
        <taxon>Bacteria</taxon>
        <taxon>Bacillati</taxon>
        <taxon>Actinomycetota</taxon>
        <taxon>Actinomycetes</taxon>
        <taxon>Mycobacteriales</taxon>
        <taxon>Nocardiaceae</taxon>
        <taxon>Nocardia</taxon>
    </lineage>
</organism>
<evidence type="ECO:0000313" key="2">
    <source>
        <dbReference type="EMBL" id="MTE17496.1"/>
    </source>
</evidence>
<reference evidence="2 3" key="1">
    <citation type="submission" date="2019-11" db="EMBL/GenBank/DDBJ databases">
        <title>Nocardia sp. nov. CT2-14 isolated from soil.</title>
        <authorList>
            <person name="Kanchanasin P."/>
            <person name="Tanasupawat S."/>
            <person name="Yuki M."/>
            <person name="Kudo T."/>
        </authorList>
    </citation>
    <scope>NUCLEOTIDE SEQUENCE [LARGE SCALE GENOMIC DNA]</scope>
    <source>
        <strain evidence="2 3">CT2-14</strain>
    </source>
</reference>
<dbReference type="CDD" id="cd04301">
    <property type="entry name" value="NAT_SF"/>
    <property type="match status" value="1"/>
</dbReference>
<dbReference type="AlphaFoldDB" id="A0A6I3LBL5"/>
<protein>
    <submittedName>
        <fullName evidence="2">GNAT family N-acetyltransferase</fullName>
    </submittedName>
</protein>
<dbReference type="Proteomes" id="UP000432464">
    <property type="component" value="Unassembled WGS sequence"/>
</dbReference>
<dbReference type="PROSITE" id="PS51186">
    <property type="entry name" value="GNAT"/>
    <property type="match status" value="1"/>
</dbReference>
<keyword evidence="2" id="KW-0808">Transferase</keyword>
<evidence type="ECO:0000259" key="1">
    <source>
        <dbReference type="PROSITE" id="PS51186"/>
    </source>
</evidence>
<proteinExistence type="predicted"/>